<feature type="transmembrane region" description="Helical" evidence="1">
    <location>
        <begin position="6"/>
        <end position="22"/>
    </location>
</feature>
<accession>A0A328WXE0</accession>
<evidence type="ECO:0000313" key="3">
    <source>
        <dbReference type="Proteomes" id="UP000249518"/>
    </source>
</evidence>
<keyword evidence="1" id="KW-0812">Transmembrane</keyword>
<dbReference type="EMBL" id="QLSV01000001">
    <property type="protein sequence ID" value="RAR51020.1"/>
    <property type="molecule type" value="Genomic_DNA"/>
</dbReference>
<keyword evidence="1" id="KW-0472">Membrane</keyword>
<sequence>MTRTTFTVIFMIIAFVFLYAIAHFEKLDLLGKFSFILILAGYTAGQYSTKFPKEKDKANNPKI</sequence>
<evidence type="ECO:0000256" key="1">
    <source>
        <dbReference type="SAM" id="Phobius"/>
    </source>
</evidence>
<proteinExistence type="predicted"/>
<dbReference type="Proteomes" id="UP000249518">
    <property type="component" value="Unassembled WGS sequence"/>
</dbReference>
<dbReference type="AlphaFoldDB" id="A0A328WXE0"/>
<protein>
    <submittedName>
        <fullName evidence="2">Uncharacterized protein</fullName>
    </submittedName>
</protein>
<dbReference type="OrthoDB" id="1373352at2"/>
<comment type="caution">
    <text evidence="2">The sequence shown here is derived from an EMBL/GenBank/DDBJ whole genome shotgun (WGS) entry which is preliminary data.</text>
</comment>
<evidence type="ECO:0000313" key="2">
    <source>
        <dbReference type="EMBL" id="RAR51020.1"/>
    </source>
</evidence>
<dbReference type="RefSeq" id="WP_146740284.1">
    <property type="nucleotide sequence ID" value="NZ_QLSV01000001.1"/>
</dbReference>
<gene>
    <name evidence="2" type="ORF">B0I10_101192</name>
</gene>
<keyword evidence="3" id="KW-1185">Reference proteome</keyword>
<organism evidence="2 3">
    <name type="scientific">Flavobacterium lacus</name>
    <dbReference type="NCBI Taxonomy" id="1353778"/>
    <lineage>
        <taxon>Bacteria</taxon>
        <taxon>Pseudomonadati</taxon>
        <taxon>Bacteroidota</taxon>
        <taxon>Flavobacteriia</taxon>
        <taxon>Flavobacteriales</taxon>
        <taxon>Flavobacteriaceae</taxon>
        <taxon>Flavobacterium</taxon>
    </lineage>
</organism>
<keyword evidence="1" id="KW-1133">Transmembrane helix</keyword>
<reference evidence="2 3" key="1">
    <citation type="submission" date="2018-06" db="EMBL/GenBank/DDBJ databases">
        <title>Genomic Encyclopedia of Type Strains, Phase III (KMG-III): the genomes of soil and plant-associated and newly described type strains.</title>
        <authorList>
            <person name="Whitman W."/>
        </authorList>
    </citation>
    <scope>NUCLEOTIDE SEQUENCE [LARGE SCALE GENOMIC DNA]</scope>
    <source>
        <strain evidence="2 3">CGMCC 1.12504</strain>
    </source>
</reference>
<name>A0A328WXE0_9FLAO</name>